<accession>A0A5E4RXD6</accession>
<dbReference type="AlphaFoldDB" id="A0A5E4RXD6"/>
<dbReference type="InterPro" id="IPR009875">
    <property type="entry name" value="PilZ_domain"/>
</dbReference>
<evidence type="ECO:0000313" key="8">
    <source>
        <dbReference type="Proteomes" id="UP000414233"/>
    </source>
</evidence>
<evidence type="ECO:0000256" key="1">
    <source>
        <dbReference type="ARBA" id="ARBA00022636"/>
    </source>
</evidence>
<dbReference type="GO" id="GO:0035438">
    <property type="term" value="F:cyclic-di-GMP binding"/>
    <property type="evidence" value="ECO:0007669"/>
    <property type="project" value="InterPro"/>
</dbReference>
<evidence type="ECO:0000259" key="5">
    <source>
        <dbReference type="Pfam" id="PF07238"/>
    </source>
</evidence>
<evidence type="ECO:0000256" key="3">
    <source>
        <dbReference type="ARBA" id="ARBA00023143"/>
    </source>
</evidence>
<protein>
    <submittedName>
        <fullName evidence="7">Flagellar brake protein</fullName>
    </submittedName>
</protein>
<feature type="domain" description="PilZ" evidence="5">
    <location>
        <begin position="216"/>
        <end position="319"/>
    </location>
</feature>
<dbReference type="RefSeq" id="WP_191628761.1">
    <property type="nucleotide sequence ID" value="NZ_CABPRZ010000001.1"/>
</dbReference>
<keyword evidence="8" id="KW-1185">Reference proteome</keyword>
<dbReference type="Gene3D" id="2.30.110.10">
    <property type="entry name" value="Electron Transport, Fmn-binding Protein, Chain A"/>
    <property type="match status" value="1"/>
</dbReference>
<keyword evidence="1" id="KW-0973">c-di-GMP</keyword>
<dbReference type="Proteomes" id="UP000414233">
    <property type="component" value="Unassembled WGS sequence"/>
</dbReference>
<gene>
    <name evidence="7" type="ORF">PTE30175_00370</name>
</gene>
<keyword evidence="3" id="KW-0975">Bacterial flagellum</keyword>
<dbReference type="InterPro" id="IPR009926">
    <property type="entry name" value="T3SS_YcgR_PilZN"/>
</dbReference>
<organism evidence="7 8">
    <name type="scientific">Pandoraea terrae</name>
    <dbReference type="NCBI Taxonomy" id="1537710"/>
    <lineage>
        <taxon>Bacteria</taxon>
        <taxon>Pseudomonadati</taxon>
        <taxon>Pseudomonadota</taxon>
        <taxon>Betaproteobacteria</taxon>
        <taxon>Burkholderiales</taxon>
        <taxon>Burkholderiaceae</taxon>
        <taxon>Pandoraea</taxon>
    </lineage>
</organism>
<keyword evidence="2" id="KW-0547">Nucleotide-binding</keyword>
<evidence type="ECO:0000259" key="6">
    <source>
        <dbReference type="Pfam" id="PF12945"/>
    </source>
</evidence>
<keyword evidence="7" id="KW-0969">Cilium</keyword>
<dbReference type="SUPFAM" id="SSF141371">
    <property type="entry name" value="PilZ domain-like"/>
    <property type="match status" value="1"/>
</dbReference>
<keyword evidence="7" id="KW-0966">Cell projection</keyword>
<dbReference type="Pfam" id="PF12945">
    <property type="entry name" value="PilZNR"/>
    <property type="match status" value="1"/>
</dbReference>
<evidence type="ECO:0000313" key="7">
    <source>
        <dbReference type="EMBL" id="VVD66498.1"/>
    </source>
</evidence>
<sequence length="328" mass="35049">MHGDERAITVLMQALPLIPLTPADVPVNAALPWPICDANGDTLLQAQEHVPDADALAWLFTTFSPHRPLSLSADADTPETTLRDASAESPAPDAANDIDPAAPARTNGAAGEPAYGLADLNLRPGDWLQIQLPPGAGSQRVRTRVIGYAPNQMLFLTAPTGRAAPMTLQPSERLELWTFSGEDIFHFVCTVERVERTPFPYVLLSPPAQIRRKVLRRSQRAPARLVATVTGASLPGARLGLLQDVSAEGVSLLSPSQIGSPGDTLELAFRVRVGDIDVPLAAEGTIRSLQTLDDGGHLHGIELPALEPAHYVALKCYVYEKLLALGNA</sequence>
<evidence type="ECO:0000256" key="4">
    <source>
        <dbReference type="SAM" id="MobiDB-lite"/>
    </source>
</evidence>
<reference evidence="7 8" key="1">
    <citation type="submission" date="2019-08" db="EMBL/GenBank/DDBJ databases">
        <authorList>
            <person name="Peeters C."/>
        </authorList>
    </citation>
    <scope>NUCLEOTIDE SEQUENCE [LARGE SCALE GENOMIC DNA]</scope>
    <source>
        <strain evidence="7 8">LMG 30175</strain>
    </source>
</reference>
<dbReference type="EMBL" id="CABPRZ010000001">
    <property type="protein sequence ID" value="VVD66498.1"/>
    <property type="molecule type" value="Genomic_DNA"/>
</dbReference>
<feature type="region of interest" description="Disordered" evidence="4">
    <location>
        <begin position="69"/>
        <end position="110"/>
    </location>
</feature>
<dbReference type="InterPro" id="IPR012349">
    <property type="entry name" value="Split_barrel_FMN-bd"/>
</dbReference>
<evidence type="ECO:0000256" key="2">
    <source>
        <dbReference type="ARBA" id="ARBA00022741"/>
    </source>
</evidence>
<name>A0A5E4RXD6_9BURK</name>
<feature type="compositionally biased region" description="Low complexity" evidence="4">
    <location>
        <begin position="87"/>
        <end position="104"/>
    </location>
</feature>
<keyword evidence="7" id="KW-0282">Flagellum</keyword>
<feature type="domain" description="Type III secretion system flagellar brake protein YcgR PilZN" evidence="6">
    <location>
        <begin position="124"/>
        <end position="207"/>
    </location>
</feature>
<dbReference type="Pfam" id="PF07238">
    <property type="entry name" value="PilZ"/>
    <property type="match status" value="1"/>
</dbReference>
<proteinExistence type="predicted"/>